<dbReference type="SUPFAM" id="SSF53474">
    <property type="entry name" value="alpha/beta-Hydrolases"/>
    <property type="match status" value="1"/>
</dbReference>
<dbReference type="Pfam" id="PF16929">
    <property type="entry name" value="Asp2"/>
    <property type="match status" value="1"/>
</dbReference>
<comment type="caution">
    <text evidence="1">The sequence shown here is derived from an EMBL/GenBank/DDBJ whole genome shotgun (WGS) entry which is preliminary data.</text>
</comment>
<dbReference type="Proteomes" id="UP000542889">
    <property type="component" value="Unassembled WGS sequence"/>
</dbReference>
<proteinExistence type="predicted"/>
<accession>A0A7Y7UJI8</accession>
<dbReference type="AlphaFoldDB" id="A0A7Y7UJI8"/>
<protein>
    <submittedName>
        <fullName evidence="1">Accessory Sec system protein Asp2</fullName>
    </submittedName>
</protein>
<name>A0A7Y7UJI8_LACRH</name>
<sequence>MANQKKRDTKKVIHIAAQALPIGQLLDDYFEYIWSDDPTVPPVKDQPLFKKERLNPYYQDALFLIDASSPWLNDEDILSTLPANQILCDQAVELSEKAETVMDLKGAHRFDFNAVKVLAQRINAYFFGDQSGYRMPPSWFTIAPSFNGHVKQVGQVYHELKVDLDSQWHLVAYPNVAQWVPAHVLDTVLVEFERLSDSVHIKAVLSQFDLQTNEFLRSDEKVDDELREEFQVQGGESGSNMQLTIFASGSGAFRLGQFHVRRSRGPYGEFLLNDRRLVESSGMNTELAVYFDAGDLKPPLSVYFSGYRSAEGFEGNYMMRSFHGPFLLIADSRLEGGAFYLGSEALQQQVMGVIKDTLQRLHFKPHELILSGLSMGTYGALYYGARLAPSAIVVGKPLVNLGTIAGGVHLTRPGDFATSLDMLLYYEGDLSRTKEMDNQFWRVFKKADFSQTTFAFAYMENDDYDPHAFHKVRQYLKKAVPTARILSKGLVGRHNDDTNGIVNWFVMQFRHLLHQQYGREF</sequence>
<dbReference type="GO" id="GO:0015031">
    <property type="term" value="P:protein transport"/>
    <property type="evidence" value="ECO:0007669"/>
    <property type="project" value="InterPro"/>
</dbReference>
<reference evidence="1 2" key="1">
    <citation type="submission" date="2020-06" db="EMBL/GenBank/DDBJ databases">
        <title>Lactobacillus rhamnosus QC,genome.</title>
        <authorList>
            <person name="Yi H."/>
            <person name="Jin M."/>
        </authorList>
    </citation>
    <scope>NUCLEOTIDE SEQUENCE [LARGE SCALE GENOMIC DNA]</scope>
    <source>
        <strain evidence="1 2">QC</strain>
    </source>
</reference>
<evidence type="ECO:0000313" key="2">
    <source>
        <dbReference type="Proteomes" id="UP000542889"/>
    </source>
</evidence>
<dbReference type="InterPro" id="IPR022267">
    <property type="entry name" value="Asp2"/>
</dbReference>
<evidence type="ECO:0000313" key="1">
    <source>
        <dbReference type="EMBL" id="NVO89547.1"/>
    </source>
</evidence>
<dbReference type="RefSeq" id="WP_176818718.1">
    <property type="nucleotide sequence ID" value="NZ_JABXWP010000031.1"/>
</dbReference>
<organism evidence="1 2">
    <name type="scientific">Lacticaseibacillus rhamnosus</name>
    <name type="common">Lactobacillus rhamnosus</name>
    <dbReference type="NCBI Taxonomy" id="47715"/>
    <lineage>
        <taxon>Bacteria</taxon>
        <taxon>Bacillati</taxon>
        <taxon>Bacillota</taxon>
        <taxon>Bacilli</taxon>
        <taxon>Lactobacillales</taxon>
        <taxon>Lactobacillaceae</taxon>
        <taxon>Lacticaseibacillus</taxon>
    </lineage>
</organism>
<dbReference type="NCBIfam" id="TIGR03712">
    <property type="entry name" value="acc_sec_asp2"/>
    <property type="match status" value="1"/>
</dbReference>
<dbReference type="InterPro" id="IPR029058">
    <property type="entry name" value="AB_hydrolase_fold"/>
</dbReference>
<dbReference type="EMBL" id="JABXWP010000031">
    <property type="protein sequence ID" value="NVO89547.1"/>
    <property type="molecule type" value="Genomic_DNA"/>
</dbReference>
<gene>
    <name evidence="1" type="primary">asp2</name>
    <name evidence="1" type="ORF">HWN39_13820</name>
</gene>